<dbReference type="SUPFAM" id="SSF48317">
    <property type="entry name" value="Acid phosphatase/Vanadium-dependent haloperoxidase"/>
    <property type="match status" value="1"/>
</dbReference>
<keyword evidence="3 5" id="KW-1133">Transmembrane helix</keyword>
<sequence length="320" mass="37067">MNAFFEIQEKRARLLPIEVVTLGYTLFTALLIFYFWPQMEAPWRLLMGRAMIVIALGGIWGLNYAAPCEATRILRNIFPLTILGYWYSDTYEFNRLFDNLDYIFAAADYDWFGSQPSLVFRQLLPGKGWSELFHFGYFSYFPMIVTTTLLPYFVKRDAFERYAFVIIASFFLYYVVFLFLPVAGPQYYFHAVGLDKIHAGIFPQLHDYFRYHTELHAVGCPEGLFQDLVELTQSSGERPTAAFPSSHVGISTLLMIILFKTHRKTAWTFLPVYLLLCCSTVYIEAHYLVDVFGGLISGVLFYVITNKIYTLINTHKIQSL</sequence>
<protein>
    <submittedName>
        <fullName evidence="7">Phosphatase PAP2 family protein</fullName>
    </submittedName>
</protein>
<feature type="transmembrane region" description="Helical" evidence="5">
    <location>
        <begin position="291"/>
        <end position="312"/>
    </location>
</feature>
<evidence type="ECO:0000256" key="4">
    <source>
        <dbReference type="ARBA" id="ARBA00023136"/>
    </source>
</evidence>
<dbReference type="GO" id="GO:0016020">
    <property type="term" value="C:membrane"/>
    <property type="evidence" value="ECO:0007669"/>
    <property type="project" value="UniProtKB-SubCell"/>
</dbReference>
<reference evidence="7" key="1">
    <citation type="submission" date="2020-04" db="EMBL/GenBank/DDBJ databases">
        <title>Deep metagenomics examines the oral microbiome during advanced dental caries in children, revealing novel taxa and co-occurrences with host molecules.</title>
        <authorList>
            <person name="Baker J.L."/>
            <person name="Morton J.T."/>
            <person name="Dinis M."/>
            <person name="Alvarez R."/>
            <person name="Tran N.C."/>
            <person name="Knight R."/>
            <person name="Edlund A."/>
        </authorList>
    </citation>
    <scope>NUCLEOTIDE SEQUENCE</scope>
    <source>
        <strain evidence="7">JCVI_34_bin.1</strain>
    </source>
</reference>
<dbReference type="PANTHER" id="PTHR31310:SF7">
    <property type="entry name" value="PA-PHOSPHATASE RELATED-FAMILY PROTEIN DDB_G0268928"/>
    <property type="match status" value="1"/>
</dbReference>
<evidence type="ECO:0000259" key="6">
    <source>
        <dbReference type="SMART" id="SM00014"/>
    </source>
</evidence>
<evidence type="ECO:0000256" key="5">
    <source>
        <dbReference type="SAM" id="Phobius"/>
    </source>
</evidence>
<feature type="transmembrane region" description="Helical" evidence="5">
    <location>
        <begin position="266"/>
        <end position="285"/>
    </location>
</feature>
<feature type="transmembrane region" description="Helical" evidence="5">
    <location>
        <begin position="241"/>
        <end position="259"/>
    </location>
</feature>
<keyword evidence="4 5" id="KW-0472">Membrane</keyword>
<comment type="caution">
    <text evidence="7">The sequence shown here is derived from an EMBL/GenBank/DDBJ whole genome shotgun (WGS) entry which is preliminary data.</text>
</comment>
<evidence type="ECO:0000256" key="3">
    <source>
        <dbReference type="ARBA" id="ARBA00022989"/>
    </source>
</evidence>
<dbReference type="InterPro" id="IPR036938">
    <property type="entry name" value="PAP2/HPO_sf"/>
</dbReference>
<dbReference type="SMART" id="SM00014">
    <property type="entry name" value="acidPPc"/>
    <property type="match status" value="1"/>
</dbReference>
<feature type="transmembrane region" description="Helical" evidence="5">
    <location>
        <begin position="12"/>
        <end position="36"/>
    </location>
</feature>
<feature type="transmembrane region" description="Helical" evidence="5">
    <location>
        <begin position="48"/>
        <end position="66"/>
    </location>
</feature>
<evidence type="ECO:0000313" key="7">
    <source>
        <dbReference type="EMBL" id="MBF0969829.1"/>
    </source>
</evidence>
<organism evidence="7 8">
    <name type="scientific">Alloprevotella tannerae</name>
    <dbReference type="NCBI Taxonomy" id="76122"/>
    <lineage>
        <taxon>Bacteria</taxon>
        <taxon>Pseudomonadati</taxon>
        <taxon>Bacteroidota</taxon>
        <taxon>Bacteroidia</taxon>
        <taxon>Bacteroidales</taxon>
        <taxon>Prevotellaceae</taxon>
        <taxon>Alloprevotella</taxon>
    </lineage>
</organism>
<dbReference type="Gene3D" id="1.20.144.10">
    <property type="entry name" value="Phosphatidic acid phosphatase type 2/haloperoxidase"/>
    <property type="match status" value="1"/>
</dbReference>
<keyword evidence="2 5" id="KW-0812">Transmembrane</keyword>
<evidence type="ECO:0000313" key="8">
    <source>
        <dbReference type="Proteomes" id="UP000704068"/>
    </source>
</evidence>
<dbReference type="InterPro" id="IPR052185">
    <property type="entry name" value="IPC_Synthase-Related"/>
</dbReference>
<gene>
    <name evidence="7" type="ORF">HXK21_02125</name>
</gene>
<accession>A0A929RY57</accession>
<evidence type="ECO:0000256" key="2">
    <source>
        <dbReference type="ARBA" id="ARBA00022692"/>
    </source>
</evidence>
<dbReference type="PANTHER" id="PTHR31310">
    <property type="match status" value="1"/>
</dbReference>
<dbReference type="AlphaFoldDB" id="A0A929RY57"/>
<feature type="domain" description="Phosphatidic acid phosphatase type 2/haloperoxidase" evidence="6">
    <location>
        <begin position="184"/>
        <end position="306"/>
    </location>
</feature>
<feature type="transmembrane region" description="Helical" evidence="5">
    <location>
        <begin position="161"/>
        <end position="180"/>
    </location>
</feature>
<dbReference type="InterPro" id="IPR000326">
    <property type="entry name" value="PAP2/HPO"/>
</dbReference>
<feature type="transmembrane region" description="Helical" evidence="5">
    <location>
        <begin position="73"/>
        <end position="88"/>
    </location>
</feature>
<dbReference type="InterPro" id="IPR026841">
    <property type="entry name" value="Aur1/Ipt1"/>
</dbReference>
<comment type="subcellular location">
    <subcellularLocation>
        <location evidence="1">Membrane</location>
        <topology evidence="1">Multi-pass membrane protein</topology>
    </subcellularLocation>
</comment>
<dbReference type="EMBL" id="JABZGR010000003">
    <property type="protein sequence ID" value="MBF0969829.1"/>
    <property type="molecule type" value="Genomic_DNA"/>
</dbReference>
<dbReference type="RefSeq" id="WP_303762990.1">
    <property type="nucleotide sequence ID" value="NZ_JABZGR010000003.1"/>
</dbReference>
<dbReference type="Pfam" id="PF14378">
    <property type="entry name" value="PAP2_3"/>
    <property type="match status" value="1"/>
</dbReference>
<evidence type="ECO:0000256" key="1">
    <source>
        <dbReference type="ARBA" id="ARBA00004141"/>
    </source>
</evidence>
<dbReference type="Proteomes" id="UP000704068">
    <property type="component" value="Unassembled WGS sequence"/>
</dbReference>
<name>A0A929RY57_9BACT</name>
<feature type="transmembrane region" description="Helical" evidence="5">
    <location>
        <begin position="132"/>
        <end position="154"/>
    </location>
</feature>
<proteinExistence type="predicted"/>